<dbReference type="EMBL" id="JAJTJA010000008">
    <property type="protein sequence ID" value="KAH8694975.1"/>
    <property type="molecule type" value="Genomic_DNA"/>
</dbReference>
<gene>
    <name evidence="2" type="ORF">BGW36DRAFT_428872</name>
</gene>
<feature type="compositionally biased region" description="Polar residues" evidence="1">
    <location>
        <begin position="357"/>
        <end position="370"/>
    </location>
</feature>
<feature type="region of interest" description="Disordered" evidence="1">
    <location>
        <begin position="346"/>
        <end position="370"/>
    </location>
</feature>
<name>A0AAD4PWD6_9EURO</name>
<accession>A0AAD4PWD6</accession>
<proteinExistence type="predicted"/>
<sequence length="580" mass="66352">MNWTGGRLRRQSHNKPNSILRIQKQHFAKARLKQREAQIKAARSRCDLHADDSGKSRCSHTSNWDKRQVANQTEKTSRYHPLYAPFDTALESSSTSYVDNFKQHLLQKHDWVGLSPTQPAQVKFASIEEKERIGRRRKLSEDEEARITVMAKRTAFRRSRLDSIEDQFGARMNANPESNINIQINTAEVPLRAYENPKFSRGSNSSDSMLLDVEDTRDTWPFSIFAQHHVEATQRGVFSENELPHTAKRNDLNGTKGGRCEPMMDMSMKSQTQHSTSSMPILHRFTLDDQVLDEGGEHSGSDLNHPIRSKDQIRNSSFPRCNFYHKRGNSERDDEETILSFPTTMRLDDTFPKDTESCGSHPTDSDTLPQTQKIARQLPPSQPRPINQPIFATPFRTTRQDYEGHVQDSEPTIDVTSSTHQVSEPPHFFGQSMPLVQGLQNAEPSGFISPQPERPFAPNIHIRHLGQISANNKTREEENVTESLNKPGKFRVPSYWTLPRNDRQLLDADEMTTHLKIPTSPFVAPLPRKSSGFGVLERHTYASQSSNAERYATSIFHNPGAYERSEMPPYFNMPFRRYVQ</sequence>
<feature type="region of interest" description="Disordered" evidence="1">
    <location>
        <begin position="292"/>
        <end position="314"/>
    </location>
</feature>
<dbReference type="GeneID" id="70250902"/>
<evidence type="ECO:0000256" key="1">
    <source>
        <dbReference type="SAM" id="MobiDB-lite"/>
    </source>
</evidence>
<keyword evidence="3" id="KW-1185">Reference proteome</keyword>
<organism evidence="2 3">
    <name type="scientific">Talaromyces proteolyticus</name>
    <dbReference type="NCBI Taxonomy" id="1131652"/>
    <lineage>
        <taxon>Eukaryota</taxon>
        <taxon>Fungi</taxon>
        <taxon>Dikarya</taxon>
        <taxon>Ascomycota</taxon>
        <taxon>Pezizomycotina</taxon>
        <taxon>Eurotiomycetes</taxon>
        <taxon>Eurotiomycetidae</taxon>
        <taxon>Eurotiales</taxon>
        <taxon>Trichocomaceae</taxon>
        <taxon>Talaromyces</taxon>
        <taxon>Talaromyces sect. Bacilispori</taxon>
    </lineage>
</organism>
<dbReference type="AlphaFoldDB" id="A0AAD4PWD6"/>
<evidence type="ECO:0000313" key="2">
    <source>
        <dbReference type="EMBL" id="KAH8694975.1"/>
    </source>
</evidence>
<feature type="compositionally biased region" description="Basic and acidic residues" evidence="1">
    <location>
        <begin position="346"/>
        <end position="356"/>
    </location>
</feature>
<comment type="caution">
    <text evidence="2">The sequence shown here is derived from an EMBL/GenBank/DDBJ whole genome shotgun (WGS) entry which is preliminary data.</text>
</comment>
<evidence type="ECO:0000313" key="3">
    <source>
        <dbReference type="Proteomes" id="UP001201262"/>
    </source>
</evidence>
<dbReference type="RefSeq" id="XP_046070117.1">
    <property type="nucleotide sequence ID" value="XM_046220615.1"/>
</dbReference>
<protein>
    <submittedName>
        <fullName evidence="2">Uncharacterized protein</fullName>
    </submittedName>
</protein>
<dbReference type="Proteomes" id="UP001201262">
    <property type="component" value="Unassembled WGS sequence"/>
</dbReference>
<reference evidence="2" key="1">
    <citation type="submission" date="2021-12" db="EMBL/GenBank/DDBJ databases">
        <title>Convergent genome expansion in fungi linked to evolution of root-endophyte symbiosis.</title>
        <authorList>
            <consortium name="DOE Joint Genome Institute"/>
            <person name="Ke Y.-H."/>
            <person name="Bonito G."/>
            <person name="Liao H.-L."/>
            <person name="Looney B."/>
            <person name="Rojas-Flechas A."/>
            <person name="Nash J."/>
            <person name="Hameed K."/>
            <person name="Schadt C."/>
            <person name="Martin F."/>
            <person name="Crous P.W."/>
            <person name="Miettinen O."/>
            <person name="Magnuson J.K."/>
            <person name="Labbe J."/>
            <person name="Jacobson D."/>
            <person name="Doktycz M.J."/>
            <person name="Veneault-Fourrey C."/>
            <person name="Kuo A."/>
            <person name="Mondo S."/>
            <person name="Calhoun S."/>
            <person name="Riley R."/>
            <person name="Ohm R."/>
            <person name="LaButti K."/>
            <person name="Andreopoulos B."/>
            <person name="Pangilinan J."/>
            <person name="Nolan M."/>
            <person name="Tritt A."/>
            <person name="Clum A."/>
            <person name="Lipzen A."/>
            <person name="Daum C."/>
            <person name="Barry K."/>
            <person name="Grigoriev I.V."/>
            <person name="Vilgalys R."/>
        </authorList>
    </citation>
    <scope>NUCLEOTIDE SEQUENCE</scope>
    <source>
        <strain evidence="2">PMI_201</strain>
    </source>
</reference>